<evidence type="ECO:0000256" key="1">
    <source>
        <dbReference type="SAM" id="MobiDB-lite"/>
    </source>
</evidence>
<accession>A0ABP6Y036</accession>
<keyword evidence="4" id="KW-1185">Reference proteome</keyword>
<gene>
    <name evidence="3" type="ORF">GCM10022197_34490</name>
</gene>
<feature type="chain" id="PRO_5046774879" evidence="2">
    <location>
        <begin position="28"/>
        <end position="276"/>
    </location>
</feature>
<sequence>MSRPLSLVSLVLAGLLPVLLVGAPASASPRSPDPEVTQAPARSADRSAAKVAPATVDSDVYVYTTTASSRTSFLVAGHLTLTLKSGSMTSYKGSLVDYNGQKSYKASADTTDVSAPVLKLEGKNGKFTITTSSSFGGTYYSGTATSKPSKVKLPLSSIALSASAHSTHTATYSFILSERTGALNNPVEYVGTLTMAYDANGRISGGQVTVTNAKGKVVTNALKSSGYYGGGSFYTVAKVDKKHFGLSATLSGSSFSGYGFGADGSKTTMWVLSGTV</sequence>
<evidence type="ECO:0000313" key="3">
    <source>
        <dbReference type="EMBL" id="GAA3574551.1"/>
    </source>
</evidence>
<feature type="signal peptide" evidence="2">
    <location>
        <begin position="1"/>
        <end position="27"/>
    </location>
</feature>
<protein>
    <submittedName>
        <fullName evidence="3">Uncharacterized protein</fullName>
    </submittedName>
</protein>
<evidence type="ECO:0000256" key="2">
    <source>
        <dbReference type="SAM" id="SignalP"/>
    </source>
</evidence>
<organism evidence="3 4">
    <name type="scientific">Microlunatus spumicola</name>
    <dbReference type="NCBI Taxonomy" id="81499"/>
    <lineage>
        <taxon>Bacteria</taxon>
        <taxon>Bacillati</taxon>
        <taxon>Actinomycetota</taxon>
        <taxon>Actinomycetes</taxon>
        <taxon>Propionibacteriales</taxon>
        <taxon>Propionibacteriaceae</taxon>
        <taxon>Microlunatus</taxon>
    </lineage>
</organism>
<evidence type="ECO:0000313" key="4">
    <source>
        <dbReference type="Proteomes" id="UP001500767"/>
    </source>
</evidence>
<reference evidence="4" key="1">
    <citation type="journal article" date="2019" name="Int. J. Syst. Evol. Microbiol.">
        <title>The Global Catalogue of Microorganisms (GCM) 10K type strain sequencing project: providing services to taxonomists for standard genome sequencing and annotation.</title>
        <authorList>
            <consortium name="The Broad Institute Genomics Platform"/>
            <consortium name="The Broad Institute Genome Sequencing Center for Infectious Disease"/>
            <person name="Wu L."/>
            <person name="Ma J."/>
        </authorList>
    </citation>
    <scope>NUCLEOTIDE SEQUENCE [LARGE SCALE GENOMIC DNA]</scope>
    <source>
        <strain evidence="4">JCM 16540</strain>
    </source>
</reference>
<proteinExistence type="predicted"/>
<dbReference type="EMBL" id="BAAAYR010000004">
    <property type="protein sequence ID" value="GAA3574551.1"/>
    <property type="molecule type" value="Genomic_DNA"/>
</dbReference>
<comment type="caution">
    <text evidence="3">The sequence shown here is derived from an EMBL/GenBank/DDBJ whole genome shotgun (WGS) entry which is preliminary data.</text>
</comment>
<dbReference type="RefSeq" id="WP_204910147.1">
    <property type="nucleotide sequence ID" value="NZ_BAAAYR010000004.1"/>
</dbReference>
<feature type="region of interest" description="Disordered" evidence="1">
    <location>
        <begin position="24"/>
        <end position="48"/>
    </location>
</feature>
<keyword evidence="2" id="KW-0732">Signal</keyword>
<dbReference type="Proteomes" id="UP001500767">
    <property type="component" value="Unassembled WGS sequence"/>
</dbReference>
<name>A0ABP6Y036_9ACTN</name>